<protein>
    <submittedName>
        <fullName evidence="1">Uncharacterized protein</fullName>
    </submittedName>
</protein>
<keyword evidence="2" id="KW-1185">Reference proteome</keyword>
<reference evidence="1 2" key="1">
    <citation type="journal article" date="2013" name="Mar. Genomics">
        <title>Expression of sulfatases in Rhodopirellula baltica and the diversity of sulfatases in the genus Rhodopirellula.</title>
        <authorList>
            <person name="Wegner C.E."/>
            <person name="Richter-Heitmann T."/>
            <person name="Klindworth A."/>
            <person name="Klockow C."/>
            <person name="Richter M."/>
            <person name="Achstetter T."/>
            <person name="Glockner F.O."/>
            <person name="Harder J."/>
        </authorList>
    </citation>
    <scope>NUCLEOTIDE SEQUENCE [LARGE SCALE GENOMIC DNA]</scope>
    <source>
        <strain evidence="1 2">SM41</strain>
    </source>
</reference>
<evidence type="ECO:0000313" key="2">
    <source>
        <dbReference type="Proteomes" id="UP000011885"/>
    </source>
</evidence>
<dbReference type="EMBL" id="ANOH01000048">
    <property type="protein sequence ID" value="EMI58049.1"/>
    <property type="molecule type" value="Genomic_DNA"/>
</dbReference>
<dbReference type="PATRIC" id="fig|1263870.3.peg.624"/>
<gene>
    <name evidence="1" type="ORF">RSSM_00568</name>
</gene>
<dbReference type="RefSeq" id="WP_008674155.1">
    <property type="nucleotide sequence ID" value="NZ_ANOH01000048.1"/>
</dbReference>
<accession>M5U9R0</accession>
<proteinExistence type="predicted"/>
<sequence length="63" mass="7528">MVDFRERVRHRDRGRDDWWGINRSKNETSFSATAYRRDSRLEVITDSPTSGWEGLEQLLLKCK</sequence>
<evidence type="ECO:0000313" key="1">
    <source>
        <dbReference type="EMBL" id="EMI58049.1"/>
    </source>
</evidence>
<comment type="caution">
    <text evidence="1">The sequence shown here is derived from an EMBL/GenBank/DDBJ whole genome shotgun (WGS) entry which is preliminary data.</text>
</comment>
<organism evidence="1 2">
    <name type="scientific">Rhodopirellula sallentina SM41</name>
    <dbReference type="NCBI Taxonomy" id="1263870"/>
    <lineage>
        <taxon>Bacteria</taxon>
        <taxon>Pseudomonadati</taxon>
        <taxon>Planctomycetota</taxon>
        <taxon>Planctomycetia</taxon>
        <taxon>Pirellulales</taxon>
        <taxon>Pirellulaceae</taxon>
        <taxon>Rhodopirellula</taxon>
    </lineage>
</organism>
<dbReference type="Proteomes" id="UP000011885">
    <property type="component" value="Unassembled WGS sequence"/>
</dbReference>
<dbReference type="AlphaFoldDB" id="M5U9R0"/>
<name>M5U9R0_9BACT</name>